<sequence>MDGLDLLKQHWNKDGDFPKVNKEEIRRMLYKSSSSLAKWIFFVSVIELFLGLAFNAWFFFFSDVETGRDTDPLWLEIIDQSINVISYVITFYFIYTFFQAYYKIKNTNNTKDLLNDILVSRKTVNQYISFNIYLIIISLTIGSISFIIEKHIFDKSTGEMMLYAIFTIIAVSIMGFFIIKLMKFYFRLIYIRLVNKLDKNYDELVQLED</sequence>
<feature type="transmembrane region" description="Helical" evidence="1">
    <location>
        <begin position="130"/>
        <end position="148"/>
    </location>
</feature>
<dbReference type="Proteomes" id="UP001363035">
    <property type="component" value="Unassembled WGS sequence"/>
</dbReference>
<protein>
    <recommendedName>
        <fullName evidence="4">Beta-carotene 15,15'-monooxygenase</fullName>
    </recommendedName>
</protein>
<keyword evidence="3" id="KW-1185">Reference proteome</keyword>
<dbReference type="EMBL" id="JAYLLN010000014">
    <property type="protein sequence ID" value="MEI5984726.1"/>
    <property type="molecule type" value="Genomic_DNA"/>
</dbReference>
<gene>
    <name evidence="2" type="ORF">VJ786_07420</name>
</gene>
<proteinExistence type="predicted"/>
<dbReference type="RefSeq" id="WP_336557496.1">
    <property type="nucleotide sequence ID" value="NZ_JAYLLN010000014.1"/>
</dbReference>
<keyword evidence="1" id="KW-0812">Transmembrane</keyword>
<name>A0ABU8I5K6_9SPHI</name>
<accession>A0ABU8I5K6</accession>
<feature type="transmembrane region" description="Helical" evidence="1">
    <location>
        <begin position="36"/>
        <end position="61"/>
    </location>
</feature>
<evidence type="ECO:0000313" key="2">
    <source>
        <dbReference type="EMBL" id="MEI5984726.1"/>
    </source>
</evidence>
<evidence type="ECO:0000313" key="3">
    <source>
        <dbReference type="Proteomes" id="UP001363035"/>
    </source>
</evidence>
<reference evidence="2 3" key="1">
    <citation type="submission" date="2024-01" db="EMBL/GenBank/DDBJ databases">
        <title>Sphingobacterium tenebrionis sp. nov., a novel endophyte isolated from tenebrio molitor intestines.</title>
        <authorList>
            <person name="Zhang C."/>
        </authorList>
    </citation>
    <scope>NUCLEOTIDE SEQUENCE [LARGE SCALE GENOMIC DNA]</scope>
    <source>
        <strain evidence="2 3">PU5-4</strain>
    </source>
</reference>
<feature type="transmembrane region" description="Helical" evidence="1">
    <location>
        <begin position="81"/>
        <end position="102"/>
    </location>
</feature>
<feature type="transmembrane region" description="Helical" evidence="1">
    <location>
        <begin position="160"/>
        <end position="179"/>
    </location>
</feature>
<evidence type="ECO:0008006" key="4">
    <source>
        <dbReference type="Google" id="ProtNLM"/>
    </source>
</evidence>
<organism evidence="2 3">
    <name type="scientific">Sphingobacterium tenebrionis</name>
    <dbReference type="NCBI Taxonomy" id="3111775"/>
    <lineage>
        <taxon>Bacteria</taxon>
        <taxon>Pseudomonadati</taxon>
        <taxon>Bacteroidota</taxon>
        <taxon>Sphingobacteriia</taxon>
        <taxon>Sphingobacteriales</taxon>
        <taxon>Sphingobacteriaceae</taxon>
        <taxon>Sphingobacterium</taxon>
    </lineage>
</organism>
<comment type="caution">
    <text evidence="2">The sequence shown here is derived from an EMBL/GenBank/DDBJ whole genome shotgun (WGS) entry which is preliminary data.</text>
</comment>
<keyword evidence="1" id="KW-1133">Transmembrane helix</keyword>
<evidence type="ECO:0000256" key="1">
    <source>
        <dbReference type="SAM" id="Phobius"/>
    </source>
</evidence>
<keyword evidence="1" id="KW-0472">Membrane</keyword>